<protein>
    <recommendedName>
        <fullName evidence="15">Histidine protein methyltransferase 1 homolog</fullName>
        <ecNumber evidence="3">2.1.1.85</ecNumber>
    </recommendedName>
    <alternativeName>
        <fullName evidence="16">Methyltransferase-like protein 18</fullName>
    </alternativeName>
</protein>
<keyword evidence="5" id="KW-0963">Cytoplasm</keyword>
<keyword evidence="9" id="KW-0949">S-adenosyl-L-methionine</keyword>
<dbReference type="GeneTree" id="ENSGT00390000000464"/>
<dbReference type="RefSeq" id="XP_027724135.1">
    <property type="nucleotide sequence ID" value="XM_027868334.1"/>
</dbReference>
<evidence type="ECO:0000256" key="6">
    <source>
        <dbReference type="ARBA" id="ARBA00022553"/>
    </source>
</evidence>
<dbReference type="STRING" id="29139.ENSVURP00010005634"/>
<dbReference type="CDD" id="cd02440">
    <property type="entry name" value="AdoMet_MTases"/>
    <property type="match status" value="1"/>
</dbReference>
<evidence type="ECO:0000313" key="18">
    <source>
        <dbReference type="Proteomes" id="UP000314987"/>
    </source>
</evidence>
<dbReference type="EC" id="2.1.1.85" evidence="3"/>
<comment type="similarity">
    <text evidence="11">Belongs to the methyltransferase superfamily. METTL18 family.</text>
</comment>
<reference evidence="18" key="1">
    <citation type="submission" date="2018-12" db="EMBL/GenBank/DDBJ databases">
        <authorList>
            <person name="Yazar S."/>
        </authorList>
    </citation>
    <scope>NUCLEOTIDE SEQUENCE [LARGE SCALE GENOMIC DNA]</scope>
</reference>
<dbReference type="FunFam" id="3.40.50.150:FF:000268">
    <property type="entry name" value="Histidine protein methyltransferase 1 homolog"/>
    <property type="match status" value="1"/>
</dbReference>
<evidence type="ECO:0000256" key="13">
    <source>
        <dbReference type="ARBA" id="ARBA00057595"/>
    </source>
</evidence>
<keyword evidence="6" id="KW-0597">Phosphoprotein</keyword>
<keyword evidence="10" id="KW-0539">Nucleus</keyword>
<evidence type="ECO:0000256" key="11">
    <source>
        <dbReference type="ARBA" id="ARBA00038126"/>
    </source>
</evidence>
<dbReference type="GO" id="GO:0032991">
    <property type="term" value="C:protein-containing complex"/>
    <property type="evidence" value="ECO:0007669"/>
    <property type="project" value="Ensembl"/>
</dbReference>
<comment type="subunit">
    <text evidence="14">Interacts with GRWD1 and members of the heat shock protein 90 and 70 families; these proteins may possibly be methylation substrates for the enzyme.</text>
</comment>
<sequence>MLKLPQINSDFTTTSYFVYGYETLCISEFCPFNGKMAFQFNFTIDSHLDNELPAFGDEALGLESSGKTSVLESQKGKQKDGKWSSKECDLSEEPLWRCKLSAEVKASQVYDNSLVKSDEVIRDPKEKQPGLKVAKEHDVPKDLKKVVENKVVEVLPDLHHVNLSVVKMAFLKDSSCGEDIVSQSLSSHSDLITGVYEGGLKIWECTFDLLAYLADEAAQFAGKRVLDLGCGAGLLGIVALKGKAKEIHFQDYNGTVIDEITIPNVIVNSTFECKDDEVSEPDLKRRRNSNPAQELLSRCRFFSGEWYEFSKLVLSSKKAFAKYDIILTSETIYNPSYYSAFHQTLANLLDENGQVFLASKAHYFGVGGGVHLFQKFIEERNVFETRTLKIIDEGLNRILIKIIFKHAH</sequence>
<comment type="function">
    <text evidence="13">Protein-L-histidine N-tele-methyltransferase that specifically monomethylates RPL3, thereby regulating translation elongation. Histidine methylation of RPL3 regulates translation elongation by slowing ribosome traversal on tyrosine codons: slower elongation provides enough time for proper folding of synthesized proteins and prevents cellular aggregation of tyrosine-rich proteins.</text>
</comment>
<dbReference type="PANTHER" id="PTHR14614:SF39">
    <property type="entry name" value="HISTIDINE PROTEIN METHYLTRANSFERASE 1 HOMOLOG"/>
    <property type="match status" value="1"/>
</dbReference>
<dbReference type="Pfam" id="PF13489">
    <property type="entry name" value="Methyltransf_23"/>
    <property type="match status" value="1"/>
</dbReference>
<reference evidence="17" key="3">
    <citation type="submission" date="2025-09" db="UniProtKB">
        <authorList>
            <consortium name="Ensembl"/>
        </authorList>
    </citation>
    <scope>IDENTIFICATION</scope>
</reference>
<evidence type="ECO:0000256" key="16">
    <source>
        <dbReference type="ARBA" id="ARBA00081507"/>
    </source>
</evidence>
<dbReference type="InterPro" id="IPR019410">
    <property type="entry name" value="Methyltransf_16"/>
</dbReference>
<dbReference type="OrthoDB" id="1723750at2759"/>
<dbReference type="GO" id="GO:2000232">
    <property type="term" value="P:regulation of rRNA processing"/>
    <property type="evidence" value="ECO:0007669"/>
    <property type="project" value="Ensembl"/>
</dbReference>
<dbReference type="InterPro" id="IPR029063">
    <property type="entry name" value="SAM-dependent_MTases_sf"/>
</dbReference>
<evidence type="ECO:0000256" key="4">
    <source>
        <dbReference type="ARBA" id="ARBA00022481"/>
    </source>
</evidence>
<organism evidence="17 18">
    <name type="scientific">Vombatus ursinus</name>
    <name type="common">Common wombat</name>
    <dbReference type="NCBI Taxonomy" id="29139"/>
    <lineage>
        <taxon>Eukaryota</taxon>
        <taxon>Metazoa</taxon>
        <taxon>Chordata</taxon>
        <taxon>Craniata</taxon>
        <taxon>Vertebrata</taxon>
        <taxon>Euteleostomi</taxon>
        <taxon>Mammalia</taxon>
        <taxon>Metatheria</taxon>
        <taxon>Diprotodontia</taxon>
        <taxon>Vombatidae</taxon>
        <taxon>Vombatus</taxon>
    </lineage>
</organism>
<dbReference type="AlphaFoldDB" id="A0A4X2K0Z3"/>
<comment type="subcellular location">
    <subcellularLocation>
        <location evidence="1">Cytoplasm</location>
        <location evidence="1">Cytosol</location>
    </subcellularLocation>
    <subcellularLocation>
        <location evidence="2">Nucleus</location>
        <location evidence="2">Nucleolus</location>
    </subcellularLocation>
</comment>
<dbReference type="GO" id="GO:0032259">
    <property type="term" value="P:methylation"/>
    <property type="evidence" value="ECO:0007669"/>
    <property type="project" value="UniProtKB-KW"/>
</dbReference>
<dbReference type="SUPFAM" id="SSF53335">
    <property type="entry name" value="S-adenosyl-L-methionine-dependent methyltransferases"/>
    <property type="match status" value="1"/>
</dbReference>
<evidence type="ECO:0000256" key="9">
    <source>
        <dbReference type="ARBA" id="ARBA00022691"/>
    </source>
</evidence>
<dbReference type="GO" id="GO:0006448">
    <property type="term" value="P:regulation of translational elongation"/>
    <property type="evidence" value="ECO:0007669"/>
    <property type="project" value="Ensembl"/>
</dbReference>
<dbReference type="Ensembl" id="ENSVURT00010006375.1">
    <property type="protein sequence ID" value="ENSVURP00010005634.1"/>
    <property type="gene ID" value="ENSVURG00010004399.1"/>
</dbReference>
<dbReference type="GO" id="GO:0090069">
    <property type="term" value="P:regulation of ribosome biogenesis"/>
    <property type="evidence" value="ECO:0007669"/>
    <property type="project" value="Ensembl"/>
</dbReference>
<evidence type="ECO:0000256" key="1">
    <source>
        <dbReference type="ARBA" id="ARBA00004514"/>
    </source>
</evidence>
<dbReference type="GO" id="GO:0031072">
    <property type="term" value="F:heat shock protein binding"/>
    <property type="evidence" value="ECO:0007669"/>
    <property type="project" value="Ensembl"/>
</dbReference>
<name>A0A4X2K0Z3_VOMUR</name>
<evidence type="ECO:0000256" key="5">
    <source>
        <dbReference type="ARBA" id="ARBA00022490"/>
    </source>
</evidence>
<evidence type="ECO:0000256" key="8">
    <source>
        <dbReference type="ARBA" id="ARBA00022679"/>
    </source>
</evidence>
<dbReference type="Gene3D" id="3.40.50.150">
    <property type="entry name" value="Vaccinia Virus protein VP39"/>
    <property type="match status" value="1"/>
</dbReference>
<keyword evidence="8" id="KW-0808">Transferase</keyword>
<dbReference type="GO" id="GO:0018064">
    <property type="term" value="F:protein-L-histidine N-tele-methyltransferase activity"/>
    <property type="evidence" value="ECO:0007669"/>
    <property type="project" value="UniProtKB-EC"/>
</dbReference>
<evidence type="ECO:0000256" key="10">
    <source>
        <dbReference type="ARBA" id="ARBA00023242"/>
    </source>
</evidence>
<evidence type="ECO:0000256" key="15">
    <source>
        <dbReference type="ARBA" id="ARBA00069946"/>
    </source>
</evidence>
<evidence type="ECO:0000313" key="17">
    <source>
        <dbReference type="Ensembl" id="ENSVURP00010005634.1"/>
    </source>
</evidence>
<gene>
    <name evidence="17" type="primary">METTL18</name>
</gene>
<proteinExistence type="inferred from homology"/>
<evidence type="ECO:0000256" key="12">
    <source>
        <dbReference type="ARBA" id="ARBA00051226"/>
    </source>
</evidence>
<dbReference type="GO" id="GO:0005730">
    <property type="term" value="C:nucleolus"/>
    <property type="evidence" value="ECO:0007669"/>
    <property type="project" value="UniProtKB-SubCell"/>
</dbReference>
<evidence type="ECO:0000256" key="2">
    <source>
        <dbReference type="ARBA" id="ARBA00004604"/>
    </source>
</evidence>
<evidence type="ECO:0000256" key="3">
    <source>
        <dbReference type="ARBA" id="ARBA00012533"/>
    </source>
</evidence>
<accession>A0A4X2K0Z3</accession>
<evidence type="ECO:0000256" key="14">
    <source>
        <dbReference type="ARBA" id="ARBA00062963"/>
    </source>
</evidence>
<evidence type="ECO:0000256" key="7">
    <source>
        <dbReference type="ARBA" id="ARBA00022603"/>
    </source>
</evidence>
<dbReference type="RefSeq" id="XP_027724134.1">
    <property type="nucleotide sequence ID" value="XM_027868333.1"/>
</dbReference>
<keyword evidence="18" id="KW-1185">Reference proteome</keyword>
<dbReference type="CTD" id="92342"/>
<dbReference type="PANTHER" id="PTHR14614">
    <property type="entry name" value="HEPATOCELLULAR CARCINOMA-ASSOCIATED ANTIGEN"/>
    <property type="match status" value="1"/>
</dbReference>
<dbReference type="GO" id="GO:0005829">
    <property type="term" value="C:cytosol"/>
    <property type="evidence" value="ECO:0007669"/>
    <property type="project" value="UniProtKB-SubCell"/>
</dbReference>
<reference evidence="17" key="2">
    <citation type="submission" date="2025-08" db="UniProtKB">
        <authorList>
            <consortium name="Ensembl"/>
        </authorList>
    </citation>
    <scope>IDENTIFICATION</scope>
</reference>
<comment type="catalytic activity">
    <reaction evidence="12">
        <text>L-histidyl-[protein] + S-adenosyl-L-methionine = N(tele)-methyl-L-histidyl-[protein] + S-adenosyl-L-homocysteine + H(+)</text>
        <dbReference type="Rhea" id="RHEA:19369"/>
        <dbReference type="Rhea" id="RHEA-COMP:9745"/>
        <dbReference type="Rhea" id="RHEA-COMP:11600"/>
        <dbReference type="ChEBI" id="CHEBI:15378"/>
        <dbReference type="ChEBI" id="CHEBI:16367"/>
        <dbReference type="ChEBI" id="CHEBI:29979"/>
        <dbReference type="ChEBI" id="CHEBI:57856"/>
        <dbReference type="ChEBI" id="CHEBI:59789"/>
        <dbReference type="EC" id="2.1.1.85"/>
    </reaction>
    <physiologicalReaction direction="left-to-right" evidence="12">
        <dbReference type="Rhea" id="RHEA:19370"/>
    </physiologicalReaction>
</comment>
<dbReference type="OMA" id="LCKCRFF"/>
<dbReference type="Proteomes" id="UP000314987">
    <property type="component" value="Unassembled WGS sequence"/>
</dbReference>
<keyword evidence="7" id="KW-0489">Methyltransferase</keyword>
<keyword evidence="4" id="KW-0488">Methylation</keyword>
<dbReference type="GeneID" id="114047495"/>